<reference evidence="3" key="1">
    <citation type="journal article" date="2019" name="Int. J. Syst. Evol. Microbiol.">
        <title>The Global Catalogue of Microorganisms (GCM) 10K type strain sequencing project: providing services to taxonomists for standard genome sequencing and annotation.</title>
        <authorList>
            <consortium name="The Broad Institute Genomics Platform"/>
            <consortium name="The Broad Institute Genome Sequencing Center for Infectious Disease"/>
            <person name="Wu L."/>
            <person name="Ma J."/>
        </authorList>
    </citation>
    <scope>NUCLEOTIDE SEQUENCE [LARGE SCALE GENOMIC DNA]</scope>
    <source>
        <strain evidence="3">JCM 17923</strain>
    </source>
</reference>
<feature type="chain" id="PRO_5045077740" description="Haem-binding uptake Tiki superfamily ChaN domain-containing protein" evidence="1">
    <location>
        <begin position="28"/>
        <end position="408"/>
    </location>
</feature>
<gene>
    <name evidence="2" type="ORF">GCM10023185_43220</name>
</gene>
<evidence type="ECO:0000256" key="1">
    <source>
        <dbReference type="SAM" id="SignalP"/>
    </source>
</evidence>
<keyword evidence="1" id="KW-0732">Signal</keyword>
<proteinExistence type="predicted"/>
<evidence type="ECO:0000313" key="2">
    <source>
        <dbReference type="EMBL" id="GAA4369519.1"/>
    </source>
</evidence>
<comment type="caution">
    <text evidence="2">The sequence shown here is derived from an EMBL/GenBank/DDBJ whole genome shotgun (WGS) entry which is preliminary data.</text>
</comment>
<keyword evidence="3" id="KW-1185">Reference proteome</keyword>
<feature type="signal peptide" evidence="1">
    <location>
        <begin position="1"/>
        <end position="27"/>
    </location>
</feature>
<name>A0ABP8IRX3_9BACT</name>
<evidence type="ECO:0000313" key="3">
    <source>
        <dbReference type="Proteomes" id="UP001501153"/>
    </source>
</evidence>
<protein>
    <recommendedName>
        <fullName evidence="4">Haem-binding uptake Tiki superfamily ChaN domain-containing protein</fullName>
    </recommendedName>
</protein>
<accession>A0ABP8IRX3</accession>
<evidence type="ECO:0008006" key="4">
    <source>
        <dbReference type="Google" id="ProtNLM"/>
    </source>
</evidence>
<dbReference type="Proteomes" id="UP001501153">
    <property type="component" value="Unassembled WGS sequence"/>
</dbReference>
<organism evidence="2 3">
    <name type="scientific">Hymenobacter saemangeumensis</name>
    <dbReference type="NCBI Taxonomy" id="1084522"/>
    <lineage>
        <taxon>Bacteria</taxon>
        <taxon>Pseudomonadati</taxon>
        <taxon>Bacteroidota</taxon>
        <taxon>Cytophagia</taxon>
        <taxon>Cytophagales</taxon>
        <taxon>Hymenobacteraceae</taxon>
        <taxon>Hymenobacter</taxon>
    </lineage>
</organism>
<sequence length="408" mass="44784">MYSSCYFVTKPFFLAFLLGATILQATAQDSTLVRLIRQNQSAMTAANGQFAGPAWPRLEKAVQASQCVLVGEAHGVAQVPQFTAAVARIFKPAVFVAEIDQYQAADLSRLVAQPGPPTAYLQQYPMGLSFYSWVEEYELARALHAQGARLVGVDQVSLLYTGRFFELLAAQAKGKAAKAYLQGQARRCQAWDRAALQQDSLQHLAMYRLPQAALDSVVLLTSKEKPAVRAMVQNFVTTRQIYNSNGHQQRVNLMKKSWLGSLPAAGTPGPVPLLPKTLFKFGANHMARNLSVISGVFDLGSLVPNLADAQGQRTLHLLVVGKQGTQLGSFSPTNTAAHAAPYTAAELPYLKPFFDLTGPTDWNVVDLRPLRRAIIQDKLQVLNQEQESVILGYDFLVVIPETTNSRFY</sequence>
<dbReference type="EMBL" id="BAABGZ010000081">
    <property type="protein sequence ID" value="GAA4369519.1"/>
    <property type="molecule type" value="Genomic_DNA"/>
</dbReference>